<dbReference type="RefSeq" id="XP_070854846.1">
    <property type="nucleotide sequence ID" value="XM_070998745.1"/>
</dbReference>
<evidence type="ECO:0000313" key="2">
    <source>
        <dbReference type="Proteomes" id="UP001652628"/>
    </source>
</evidence>
<feature type="domain" description="DUF5641" evidence="1">
    <location>
        <begin position="361"/>
        <end position="454"/>
    </location>
</feature>
<name>A0ABM4TXZ4_DROSZ</name>
<reference evidence="2" key="1">
    <citation type="submission" date="2025-05" db="UniProtKB">
        <authorList>
            <consortium name="RefSeq"/>
        </authorList>
    </citation>
    <scope>NUCLEOTIDE SEQUENCE [LARGE SCALE GENOMIC DNA]</scope>
</reference>
<dbReference type="InterPro" id="IPR040676">
    <property type="entry name" value="DUF5641"/>
</dbReference>
<accession>A0ABM4TXZ4</accession>
<organism evidence="2 3">
    <name type="scientific">Drosophila suzukii</name>
    <name type="common">Spotted-wing drosophila fruit fly</name>
    <dbReference type="NCBI Taxonomy" id="28584"/>
    <lineage>
        <taxon>Eukaryota</taxon>
        <taxon>Metazoa</taxon>
        <taxon>Ecdysozoa</taxon>
        <taxon>Arthropoda</taxon>
        <taxon>Hexapoda</taxon>
        <taxon>Insecta</taxon>
        <taxon>Pterygota</taxon>
        <taxon>Neoptera</taxon>
        <taxon>Endopterygota</taxon>
        <taxon>Diptera</taxon>
        <taxon>Brachycera</taxon>
        <taxon>Muscomorpha</taxon>
        <taxon>Ephydroidea</taxon>
        <taxon>Drosophilidae</taxon>
        <taxon>Drosophila</taxon>
        <taxon>Sophophora</taxon>
    </lineage>
</organism>
<dbReference type="Proteomes" id="UP001652628">
    <property type="component" value="Chromosome 2"/>
</dbReference>
<dbReference type="GeneID" id="139354506"/>
<gene>
    <name evidence="3" type="primary">LOC139354506</name>
</gene>
<dbReference type="InterPro" id="IPR005312">
    <property type="entry name" value="DUF1759"/>
</dbReference>
<proteinExistence type="predicted"/>
<keyword evidence="2" id="KW-1185">Reference proteome</keyword>
<sequence length="479" mass="54207">MSDTENSVRAQNESTSDVDYYRVKAQSILRQMSSMKCYLNADAGNQFDESDLLARMEWINSLNQAFDSAQTSLERLDFAEISSDHRIEFVEVFMDVKAKLSRGLAAHRKSQLPASTAANSTSIDITNNADLSFRSRKPRLANLEIARFHGSYSEWPDFLATFTTVIGNDDELSDIEKLQYLRSSLGGVALETIRSLEPSNANFKKAMDLLVNRFDNKVLHFQAHVQAIFGLKGVEKGSSKGLRELSDCMNSHLRAIRTLANTQQILDGLLIHIVTRKLDQRTREKWEEDLSITELSTWDAMESFLEKRCRMMENLDQALVTQTPENAESLEVLTPAHFLKVSSYTKFPEPGITHLREDRLSRWQRVTQMQQHFWKRWSSEYLSLLQERSKWRVETSNIKVGRIVLLKEDNVPPLRWQLGCIQEVIPGGDGVIRVAMVRTATGLIKRAVAKLAVLPIDSEIVGTLPLPTGGVCSEQIASA</sequence>
<protein>
    <recommendedName>
        <fullName evidence="1">DUF5641 domain-containing protein</fullName>
    </recommendedName>
</protein>
<evidence type="ECO:0000313" key="3">
    <source>
        <dbReference type="RefSeq" id="XP_070854846.1"/>
    </source>
</evidence>
<dbReference type="Pfam" id="PF18701">
    <property type="entry name" value="DUF5641"/>
    <property type="match status" value="1"/>
</dbReference>
<reference evidence="3" key="2">
    <citation type="submission" date="2025-08" db="UniProtKB">
        <authorList>
            <consortium name="RefSeq"/>
        </authorList>
    </citation>
    <scope>IDENTIFICATION</scope>
</reference>
<dbReference type="PANTHER" id="PTHR47331">
    <property type="entry name" value="PHD-TYPE DOMAIN-CONTAINING PROTEIN"/>
    <property type="match status" value="1"/>
</dbReference>
<dbReference type="Pfam" id="PF03564">
    <property type="entry name" value="DUF1759"/>
    <property type="match status" value="1"/>
</dbReference>
<dbReference type="PANTHER" id="PTHR47331:SF1">
    <property type="entry name" value="GAG-LIKE PROTEIN"/>
    <property type="match status" value="1"/>
</dbReference>
<evidence type="ECO:0000259" key="1">
    <source>
        <dbReference type="Pfam" id="PF18701"/>
    </source>
</evidence>